<keyword evidence="2" id="KW-1185">Reference proteome</keyword>
<dbReference type="AlphaFoldDB" id="A0A8S1CYV4"/>
<protein>
    <submittedName>
        <fullName evidence="1">Uncharacterized protein</fullName>
    </submittedName>
</protein>
<evidence type="ECO:0000313" key="1">
    <source>
        <dbReference type="EMBL" id="CAB3373052.1"/>
    </source>
</evidence>
<organism evidence="1 2">
    <name type="scientific">Cloeon dipterum</name>
    <dbReference type="NCBI Taxonomy" id="197152"/>
    <lineage>
        <taxon>Eukaryota</taxon>
        <taxon>Metazoa</taxon>
        <taxon>Ecdysozoa</taxon>
        <taxon>Arthropoda</taxon>
        <taxon>Hexapoda</taxon>
        <taxon>Insecta</taxon>
        <taxon>Pterygota</taxon>
        <taxon>Palaeoptera</taxon>
        <taxon>Ephemeroptera</taxon>
        <taxon>Pisciforma</taxon>
        <taxon>Baetidae</taxon>
        <taxon>Cloeon</taxon>
    </lineage>
</organism>
<proteinExistence type="predicted"/>
<evidence type="ECO:0000313" key="2">
    <source>
        <dbReference type="Proteomes" id="UP000494165"/>
    </source>
</evidence>
<sequence>MLQFTRIEDIELSSKIITRFLRIYARNLTQLSISSDIRLPCPLMLIYNEDVTQCPNLVQLNLTDQTLRIQRT</sequence>
<reference evidence="1 2" key="1">
    <citation type="submission" date="2020-04" db="EMBL/GenBank/DDBJ databases">
        <authorList>
            <person name="Alioto T."/>
            <person name="Alioto T."/>
            <person name="Gomez Garrido J."/>
        </authorList>
    </citation>
    <scope>NUCLEOTIDE SEQUENCE [LARGE SCALE GENOMIC DNA]</scope>
</reference>
<gene>
    <name evidence="1" type="ORF">CLODIP_2_CD07736</name>
</gene>
<dbReference type="EMBL" id="CADEPI010000080">
    <property type="protein sequence ID" value="CAB3373052.1"/>
    <property type="molecule type" value="Genomic_DNA"/>
</dbReference>
<dbReference type="Proteomes" id="UP000494165">
    <property type="component" value="Unassembled WGS sequence"/>
</dbReference>
<comment type="caution">
    <text evidence="1">The sequence shown here is derived from an EMBL/GenBank/DDBJ whole genome shotgun (WGS) entry which is preliminary data.</text>
</comment>
<accession>A0A8S1CYV4</accession>
<name>A0A8S1CYV4_9INSE</name>